<feature type="non-terminal residue" evidence="2">
    <location>
        <position position="223"/>
    </location>
</feature>
<proteinExistence type="predicted"/>
<dbReference type="PANTHER" id="PTHR13944">
    <property type="entry name" value="AGAP007712-PA"/>
    <property type="match status" value="1"/>
</dbReference>
<feature type="compositionally biased region" description="Low complexity" evidence="1">
    <location>
        <begin position="47"/>
        <end position="58"/>
    </location>
</feature>
<name>A0A974DEY2_XENLA</name>
<dbReference type="GO" id="GO:0005078">
    <property type="term" value="F:MAP-kinase scaffold activity"/>
    <property type="evidence" value="ECO:0007669"/>
    <property type="project" value="TreeGrafter"/>
</dbReference>
<feature type="compositionally biased region" description="Basic and acidic residues" evidence="1">
    <location>
        <begin position="103"/>
        <end position="119"/>
    </location>
</feature>
<dbReference type="GO" id="GO:0015629">
    <property type="term" value="C:actin cytoskeleton"/>
    <property type="evidence" value="ECO:0007669"/>
    <property type="project" value="TreeGrafter"/>
</dbReference>
<feature type="compositionally biased region" description="Low complexity" evidence="1">
    <location>
        <begin position="84"/>
        <end position="98"/>
    </location>
</feature>
<gene>
    <name evidence="2" type="ORF">XELAEV_180183756mg</name>
</gene>
<dbReference type="GO" id="GO:0071875">
    <property type="term" value="P:adrenergic receptor signaling pathway"/>
    <property type="evidence" value="ECO:0007669"/>
    <property type="project" value="TreeGrafter"/>
</dbReference>
<feature type="region of interest" description="Disordered" evidence="1">
    <location>
        <begin position="165"/>
        <end position="223"/>
    </location>
</feature>
<feature type="compositionally biased region" description="Low complexity" evidence="1">
    <location>
        <begin position="183"/>
        <end position="193"/>
    </location>
</feature>
<evidence type="ECO:0000313" key="2">
    <source>
        <dbReference type="EMBL" id="OCT89760.1"/>
    </source>
</evidence>
<dbReference type="EMBL" id="CM004470">
    <property type="protein sequence ID" value="OCT89760.1"/>
    <property type="molecule type" value="Genomic_DNA"/>
</dbReference>
<feature type="region of interest" description="Disordered" evidence="1">
    <location>
        <begin position="1"/>
        <end position="153"/>
    </location>
</feature>
<evidence type="ECO:0000313" key="3">
    <source>
        <dbReference type="Proteomes" id="UP000694892"/>
    </source>
</evidence>
<feature type="compositionally biased region" description="Polar residues" evidence="1">
    <location>
        <begin position="23"/>
        <end position="37"/>
    </location>
</feature>
<dbReference type="GO" id="GO:0016020">
    <property type="term" value="C:membrane"/>
    <property type="evidence" value="ECO:0007669"/>
    <property type="project" value="TreeGrafter"/>
</dbReference>
<feature type="compositionally biased region" description="Low complexity" evidence="1">
    <location>
        <begin position="9"/>
        <end position="20"/>
    </location>
</feature>
<dbReference type="PANTHER" id="PTHR13944:SF18">
    <property type="entry name" value="A-KINASE ANCHOR PROTEIN 13"/>
    <property type="match status" value="1"/>
</dbReference>
<dbReference type="AlphaFoldDB" id="A0A974DEY2"/>
<sequence length="223" mass="24640">NEESPCLCDASSSSSSTDDTASLERNSSHGSDISLPQTKKFRDRLSLDSSCSSTVTASVEEREIENTGISEMEGEEMDSITEVSQHPSRSKSSMRSLSPFRRHSWEPGKHAANDSEINRRSSFRVLGDVKKPSVHRRSMSWCPSDAKLSPMRGDFNYRSYSLEGLAGENEDTNPSAAHDHTSSDGSNLIGSSSYERENSGSLASLTEDEPGFHQRPNRKFLQR</sequence>
<dbReference type="GO" id="GO:0043123">
    <property type="term" value="P:positive regulation of canonical NF-kappaB signal transduction"/>
    <property type="evidence" value="ECO:0007669"/>
    <property type="project" value="TreeGrafter"/>
</dbReference>
<feature type="non-terminal residue" evidence="2">
    <location>
        <position position="1"/>
    </location>
</feature>
<accession>A0A974DEY2</accession>
<organism evidence="2 3">
    <name type="scientific">Xenopus laevis</name>
    <name type="common">African clawed frog</name>
    <dbReference type="NCBI Taxonomy" id="8355"/>
    <lineage>
        <taxon>Eukaryota</taxon>
        <taxon>Metazoa</taxon>
        <taxon>Chordata</taxon>
        <taxon>Craniata</taxon>
        <taxon>Vertebrata</taxon>
        <taxon>Euteleostomi</taxon>
        <taxon>Amphibia</taxon>
        <taxon>Batrachia</taxon>
        <taxon>Anura</taxon>
        <taxon>Pipoidea</taxon>
        <taxon>Pipidae</taxon>
        <taxon>Xenopodinae</taxon>
        <taxon>Xenopus</taxon>
        <taxon>Xenopus</taxon>
    </lineage>
</organism>
<dbReference type="Proteomes" id="UP000694892">
    <property type="component" value="Chromosome 3L"/>
</dbReference>
<evidence type="ECO:0000256" key="1">
    <source>
        <dbReference type="SAM" id="MobiDB-lite"/>
    </source>
</evidence>
<dbReference type="InterPro" id="IPR051632">
    <property type="entry name" value="Rho_GEF"/>
</dbReference>
<dbReference type="GO" id="GO:0035023">
    <property type="term" value="P:regulation of Rho protein signal transduction"/>
    <property type="evidence" value="ECO:0007669"/>
    <property type="project" value="TreeGrafter"/>
</dbReference>
<protein>
    <submittedName>
        <fullName evidence="2">Uncharacterized protein</fullName>
    </submittedName>
</protein>
<reference evidence="3" key="1">
    <citation type="journal article" date="2016" name="Nature">
        <title>Genome evolution in the allotetraploid frog Xenopus laevis.</title>
        <authorList>
            <person name="Session A.M."/>
            <person name="Uno Y."/>
            <person name="Kwon T."/>
            <person name="Chapman J.A."/>
            <person name="Toyoda A."/>
            <person name="Takahashi S."/>
            <person name="Fukui A."/>
            <person name="Hikosaka A."/>
            <person name="Suzuki A."/>
            <person name="Kondo M."/>
            <person name="van Heeringen S.J."/>
            <person name="Quigley I."/>
            <person name="Heinz S."/>
            <person name="Ogino H."/>
            <person name="Ochi H."/>
            <person name="Hellsten U."/>
            <person name="Lyons J.B."/>
            <person name="Simakov O."/>
            <person name="Putnam N."/>
            <person name="Stites J."/>
            <person name="Kuroki Y."/>
            <person name="Tanaka T."/>
            <person name="Michiue T."/>
            <person name="Watanabe M."/>
            <person name="Bogdanovic O."/>
            <person name="Lister R."/>
            <person name="Georgiou G."/>
            <person name="Paranjpe S.S."/>
            <person name="van Kruijsbergen I."/>
            <person name="Shu S."/>
            <person name="Carlson J."/>
            <person name="Kinoshita T."/>
            <person name="Ohta Y."/>
            <person name="Mawaribuchi S."/>
            <person name="Jenkins J."/>
            <person name="Grimwood J."/>
            <person name="Schmutz J."/>
            <person name="Mitros T."/>
            <person name="Mozaffari S.V."/>
            <person name="Suzuki Y."/>
            <person name="Haramoto Y."/>
            <person name="Yamamoto T.S."/>
            <person name="Takagi C."/>
            <person name="Heald R."/>
            <person name="Miller K."/>
            <person name="Haudenschild C."/>
            <person name="Kitzman J."/>
            <person name="Nakayama T."/>
            <person name="Izutsu Y."/>
            <person name="Robert J."/>
            <person name="Fortriede J."/>
            <person name="Burns K."/>
            <person name="Lotay V."/>
            <person name="Karimi K."/>
            <person name="Yasuoka Y."/>
            <person name="Dichmann D.S."/>
            <person name="Flajnik M.F."/>
            <person name="Houston D.W."/>
            <person name="Shendure J."/>
            <person name="DuPasquier L."/>
            <person name="Vize P.D."/>
            <person name="Zorn A.M."/>
            <person name="Ito M."/>
            <person name="Marcotte E.M."/>
            <person name="Wallingford J.B."/>
            <person name="Ito Y."/>
            <person name="Asashima M."/>
            <person name="Ueno N."/>
            <person name="Matsuda Y."/>
            <person name="Veenstra G.J."/>
            <person name="Fujiyama A."/>
            <person name="Harland R.M."/>
            <person name="Taira M."/>
            <person name="Rokhsar D.S."/>
        </authorList>
    </citation>
    <scope>NUCLEOTIDE SEQUENCE [LARGE SCALE GENOMIC DNA]</scope>
    <source>
        <strain evidence="3">J</strain>
    </source>
</reference>